<keyword evidence="2" id="KW-1133">Transmembrane helix</keyword>
<evidence type="ECO:0000313" key="5">
    <source>
        <dbReference type="Proteomes" id="UP001141336"/>
    </source>
</evidence>
<keyword evidence="2" id="KW-0472">Membrane</keyword>
<comment type="caution">
    <text evidence="4">The sequence shown here is derived from an EMBL/GenBank/DDBJ whole genome shotgun (WGS) entry which is preliminary data.</text>
</comment>
<evidence type="ECO:0000313" key="4">
    <source>
        <dbReference type="EMBL" id="MCZ0863147.1"/>
    </source>
</evidence>
<name>A0ABT4IN19_9EURY</name>
<feature type="compositionally biased region" description="Polar residues" evidence="1">
    <location>
        <begin position="221"/>
        <end position="243"/>
    </location>
</feature>
<dbReference type="Proteomes" id="UP001141336">
    <property type="component" value="Unassembled WGS sequence"/>
</dbReference>
<keyword evidence="2" id="KW-0812">Transmembrane</keyword>
<protein>
    <submittedName>
        <fullName evidence="4">Type IV pilin</fullName>
    </submittedName>
</protein>
<dbReference type="RefSeq" id="WP_268923407.1">
    <property type="nucleotide sequence ID" value="NZ_JAPTGC010000010.1"/>
</dbReference>
<evidence type="ECO:0000259" key="3">
    <source>
        <dbReference type="Pfam" id="PF07790"/>
    </source>
</evidence>
<dbReference type="Pfam" id="PF07790">
    <property type="entry name" value="Pilin_N"/>
    <property type="match status" value="1"/>
</dbReference>
<gene>
    <name evidence="4" type="ORF">O0S09_07790</name>
</gene>
<sequence length="412" mass="43888">MRSPPSHDAAVSPAIGTILLVALTVVFVAVAAVVAMGLADGMFNMKQVGLTLKPYAFSGDSPEHGIGFIVHGGADAGDLVSLSAVITGPELTYAKTKNNSVEGPQVGQEYRMAAYVDPAVLDKIKKGSYTVDLTTTGKDSAAEIECYATVTGKFRDGTEQVLLIQKVTIPAIPGIDGSMSDPNGWISVVPYYINDIYPGHGFMITILDDSVTGLGTPTFTATSPKSQTITTSNMTASNPSTPGKKQYTYDLSPPNGDDWLKTPYPNTQPSSNLWVLGAVTGNVTVNVQVDDKTHSVTVGPITIPPRMNIFENTSKVAGKLTKTGLNNITITFEPKTTLKDHTPDFIVYYSGDTQNSVYSANIINDLKGSVEFTPSSPLTAHPKERLEAFVLVQVGGTQVWYKVASEPVSKFL</sequence>
<feature type="region of interest" description="Disordered" evidence="1">
    <location>
        <begin position="221"/>
        <end position="244"/>
    </location>
</feature>
<keyword evidence="5" id="KW-1185">Reference proteome</keyword>
<evidence type="ECO:0000256" key="2">
    <source>
        <dbReference type="SAM" id="Phobius"/>
    </source>
</evidence>
<dbReference type="InterPro" id="IPR012859">
    <property type="entry name" value="Pilin_N_archaeal"/>
</dbReference>
<feature type="domain" description="Archaeal Type IV pilin N-terminal" evidence="3">
    <location>
        <begin position="10"/>
        <end position="73"/>
    </location>
</feature>
<proteinExistence type="predicted"/>
<evidence type="ECO:0000256" key="1">
    <source>
        <dbReference type="SAM" id="MobiDB-lite"/>
    </source>
</evidence>
<reference evidence="4" key="1">
    <citation type="submission" date="2022-12" db="EMBL/GenBank/DDBJ databases">
        <title>Isolation and characterisation of novel Methanocorpusculum spp. from native Australian herbivores indicates the genus is ancestrally host-associated.</title>
        <authorList>
            <person name="Volmer J.G."/>
            <person name="Soo R.M."/>
            <person name="Evans P.N."/>
            <person name="Hoedt E.C."/>
            <person name="Astorga Alsina A.L."/>
            <person name="Woodcroft B.J."/>
            <person name="Tyson G.W."/>
            <person name="Hugenholtz P."/>
            <person name="Morrison M."/>
        </authorList>
    </citation>
    <scope>NUCLEOTIDE SEQUENCE</scope>
    <source>
        <strain evidence="4">CW153</strain>
    </source>
</reference>
<dbReference type="EMBL" id="JAPTGC010000010">
    <property type="protein sequence ID" value="MCZ0863147.1"/>
    <property type="molecule type" value="Genomic_DNA"/>
</dbReference>
<accession>A0ABT4IN19</accession>
<feature type="transmembrane region" description="Helical" evidence="2">
    <location>
        <begin position="14"/>
        <end position="39"/>
    </location>
</feature>
<organism evidence="4 5">
    <name type="scientific">Methanocorpusculum vombati</name>
    <dbReference type="NCBI Taxonomy" id="3002864"/>
    <lineage>
        <taxon>Archaea</taxon>
        <taxon>Methanobacteriati</taxon>
        <taxon>Methanobacteriota</taxon>
        <taxon>Stenosarchaea group</taxon>
        <taxon>Methanomicrobia</taxon>
        <taxon>Methanomicrobiales</taxon>
        <taxon>Methanocorpusculaceae</taxon>
        <taxon>Methanocorpusculum</taxon>
    </lineage>
</organism>